<dbReference type="InterPro" id="IPR005119">
    <property type="entry name" value="LysR_subst-bd"/>
</dbReference>
<dbReference type="NCBIfam" id="NF008416">
    <property type="entry name" value="PRK11242.1"/>
    <property type="match status" value="1"/>
</dbReference>
<evidence type="ECO:0000256" key="4">
    <source>
        <dbReference type="ARBA" id="ARBA00023163"/>
    </source>
</evidence>
<keyword evidence="4" id="KW-0804">Transcription</keyword>
<dbReference type="EMBL" id="UOFE01000026">
    <property type="protein sequence ID" value="VAW52253.1"/>
    <property type="molecule type" value="Genomic_DNA"/>
</dbReference>
<dbReference type="InterPro" id="IPR036388">
    <property type="entry name" value="WH-like_DNA-bd_sf"/>
</dbReference>
<dbReference type="PROSITE" id="PS50931">
    <property type="entry name" value="HTH_LYSR"/>
    <property type="match status" value="1"/>
</dbReference>
<evidence type="ECO:0000256" key="1">
    <source>
        <dbReference type="ARBA" id="ARBA00009437"/>
    </source>
</evidence>
<feature type="domain" description="HTH lysR-type" evidence="5">
    <location>
        <begin position="9"/>
        <end position="63"/>
    </location>
</feature>
<dbReference type="FunFam" id="1.10.10.10:FF:000001">
    <property type="entry name" value="LysR family transcriptional regulator"/>
    <property type="match status" value="1"/>
</dbReference>
<dbReference type="GO" id="GO:0003700">
    <property type="term" value="F:DNA-binding transcription factor activity"/>
    <property type="evidence" value="ECO:0007669"/>
    <property type="project" value="InterPro"/>
</dbReference>
<gene>
    <name evidence="6" type="ORF">MNBD_GAMMA05-130</name>
</gene>
<proteinExistence type="inferred from homology"/>
<dbReference type="InterPro" id="IPR036390">
    <property type="entry name" value="WH_DNA-bd_sf"/>
</dbReference>
<evidence type="ECO:0000256" key="3">
    <source>
        <dbReference type="ARBA" id="ARBA00023125"/>
    </source>
</evidence>
<dbReference type="AlphaFoldDB" id="A0A3B0WIW6"/>
<dbReference type="PANTHER" id="PTHR30419:SF8">
    <property type="entry name" value="NITROGEN ASSIMILATION TRANSCRIPTIONAL ACTIVATOR-RELATED"/>
    <property type="match status" value="1"/>
</dbReference>
<dbReference type="GO" id="GO:0003677">
    <property type="term" value="F:DNA binding"/>
    <property type="evidence" value="ECO:0007669"/>
    <property type="project" value="UniProtKB-KW"/>
</dbReference>
<evidence type="ECO:0000256" key="2">
    <source>
        <dbReference type="ARBA" id="ARBA00023015"/>
    </source>
</evidence>
<evidence type="ECO:0000313" key="6">
    <source>
        <dbReference type="EMBL" id="VAW52253.1"/>
    </source>
</evidence>
<dbReference type="SUPFAM" id="SSF53850">
    <property type="entry name" value="Periplasmic binding protein-like II"/>
    <property type="match status" value="1"/>
</dbReference>
<dbReference type="Gene3D" id="3.40.190.290">
    <property type="match status" value="1"/>
</dbReference>
<dbReference type="InterPro" id="IPR000847">
    <property type="entry name" value="LysR_HTH_N"/>
</dbReference>
<organism evidence="6">
    <name type="scientific">hydrothermal vent metagenome</name>
    <dbReference type="NCBI Taxonomy" id="652676"/>
    <lineage>
        <taxon>unclassified sequences</taxon>
        <taxon>metagenomes</taxon>
        <taxon>ecological metagenomes</taxon>
    </lineage>
</organism>
<evidence type="ECO:0000259" key="5">
    <source>
        <dbReference type="PROSITE" id="PS50931"/>
    </source>
</evidence>
<dbReference type="Pfam" id="PF00126">
    <property type="entry name" value="HTH_1"/>
    <property type="match status" value="1"/>
</dbReference>
<dbReference type="InterPro" id="IPR050950">
    <property type="entry name" value="HTH-type_LysR_regulators"/>
</dbReference>
<dbReference type="PANTHER" id="PTHR30419">
    <property type="entry name" value="HTH-TYPE TRANSCRIPTIONAL REGULATOR YBHD"/>
    <property type="match status" value="1"/>
</dbReference>
<keyword evidence="2" id="KW-0805">Transcription regulation</keyword>
<dbReference type="GO" id="GO:0005829">
    <property type="term" value="C:cytosol"/>
    <property type="evidence" value="ECO:0007669"/>
    <property type="project" value="TreeGrafter"/>
</dbReference>
<dbReference type="Pfam" id="PF03466">
    <property type="entry name" value="LysR_substrate"/>
    <property type="match status" value="1"/>
</dbReference>
<keyword evidence="3" id="KW-0238">DNA-binding</keyword>
<dbReference type="Gene3D" id="1.10.10.10">
    <property type="entry name" value="Winged helix-like DNA-binding domain superfamily/Winged helix DNA-binding domain"/>
    <property type="match status" value="1"/>
</dbReference>
<sequence length="341" mass="37703">MKRRFVFPRSLQYLIAIAEYGSYTRAAEALFVSQPTLSQQIKQLEESLQTPLLDRSGRTVRLTDAGKIYLRHARSAWDEIDAGTRAISDVQDLSRGSLRLGWTPITDHLTCGLLENFNYLHPGITLSTLEMPQDDIKEAVVEGRIDIGIAFTKPFSTNAQSSEIETHILFEEPLCLAVGNAHPRSGQTNPIHTRSFGKESLALLNKNFALRNHVDQYCSIHNISPHVAIETNSLSVIIEMVQLGSLATILPSSIVRSQCGLHAIKPSPELPLKAVTLISRKEGYKSPASLAFAELASEWSTRRLEETPTRKLKPCPLAEGGTIKHPLKDKPIVKAAKNKVA</sequence>
<dbReference type="PRINTS" id="PR00039">
    <property type="entry name" value="HTHLYSR"/>
</dbReference>
<protein>
    <submittedName>
        <fullName evidence="6">Transcriptional regulator, LysR family</fullName>
    </submittedName>
</protein>
<comment type="similarity">
    <text evidence="1">Belongs to the LysR transcriptional regulatory family.</text>
</comment>
<accession>A0A3B0WIW6</accession>
<dbReference type="SUPFAM" id="SSF46785">
    <property type="entry name" value="Winged helix' DNA-binding domain"/>
    <property type="match status" value="1"/>
</dbReference>
<reference evidence="6" key="1">
    <citation type="submission" date="2018-06" db="EMBL/GenBank/DDBJ databases">
        <authorList>
            <person name="Zhirakovskaya E."/>
        </authorList>
    </citation>
    <scope>NUCLEOTIDE SEQUENCE</scope>
</reference>
<name>A0A3B0WIW6_9ZZZZ</name>